<reference evidence="2 3" key="1">
    <citation type="journal article" date="2016" name="Nat. Commun.">
        <title>Thousands of microbial genomes shed light on interconnected biogeochemical processes in an aquifer system.</title>
        <authorList>
            <person name="Anantharaman K."/>
            <person name="Brown C.T."/>
            <person name="Hug L.A."/>
            <person name="Sharon I."/>
            <person name="Castelle C.J."/>
            <person name="Probst A.J."/>
            <person name="Thomas B.C."/>
            <person name="Singh A."/>
            <person name="Wilkins M.J."/>
            <person name="Karaoz U."/>
            <person name="Brodie E.L."/>
            <person name="Williams K.H."/>
            <person name="Hubbard S.S."/>
            <person name="Banfield J.F."/>
        </authorList>
    </citation>
    <scope>NUCLEOTIDE SEQUENCE [LARGE SCALE GENOMIC DNA]</scope>
</reference>
<accession>A0A1G2JTN7</accession>
<evidence type="ECO:0000259" key="1">
    <source>
        <dbReference type="Pfam" id="PF01936"/>
    </source>
</evidence>
<organism evidence="2 3">
    <name type="scientific">Candidatus Staskawiczbacteria bacterium RIFOXYD1_FULL_32_13</name>
    <dbReference type="NCBI Taxonomy" id="1802234"/>
    <lineage>
        <taxon>Bacteria</taxon>
        <taxon>Candidatus Staskawicziibacteriota</taxon>
    </lineage>
</organism>
<evidence type="ECO:0000313" key="2">
    <source>
        <dbReference type="EMBL" id="OGZ89811.1"/>
    </source>
</evidence>
<evidence type="ECO:0000313" key="3">
    <source>
        <dbReference type="Proteomes" id="UP000178935"/>
    </source>
</evidence>
<dbReference type="Pfam" id="PF01936">
    <property type="entry name" value="NYN"/>
    <property type="match status" value="1"/>
</dbReference>
<dbReference type="InterPro" id="IPR047140">
    <property type="entry name" value="LabA"/>
</dbReference>
<dbReference type="Proteomes" id="UP000178935">
    <property type="component" value="Unassembled WGS sequence"/>
</dbReference>
<comment type="caution">
    <text evidence="2">The sequence shown here is derived from an EMBL/GenBank/DDBJ whole genome shotgun (WGS) entry which is preliminary data.</text>
</comment>
<dbReference type="GO" id="GO:0004540">
    <property type="term" value="F:RNA nuclease activity"/>
    <property type="evidence" value="ECO:0007669"/>
    <property type="project" value="InterPro"/>
</dbReference>
<gene>
    <name evidence="2" type="ORF">A2561_03900</name>
</gene>
<protein>
    <recommendedName>
        <fullName evidence="1">NYN domain-containing protein</fullName>
    </recommendedName>
</protein>
<name>A0A1G2JTN7_9BACT</name>
<dbReference type="EMBL" id="MHPU01000001">
    <property type="protein sequence ID" value="OGZ89811.1"/>
    <property type="molecule type" value="Genomic_DNA"/>
</dbReference>
<sequence>MWWNLVGLSMFNPRTDKLIKLGKIFPQTIIELEEIFDGNSNIYIDYANVIHWQDRLGWHIDLKRLKQFLDSFDQVKETKIYYGTLNGDQRSEEWIRAASELRYGLKTKPVKIMNISIDATSIQSNSPALLEHFIKKALLLKLSVETIEFLNRKLLDLNKQGIFYIEDKKCNFDVEIGRDMLFDFGNNHTKSFILWSGDSDFADPVIQLLNDGKKVFLFATARRVSVELANSGVPIFDIKKIREFICWPREIPQGIQDKIK</sequence>
<dbReference type="PANTHER" id="PTHR35458">
    <property type="entry name" value="SLR0755 PROTEIN"/>
    <property type="match status" value="1"/>
</dbReference>
<feature type="domain" description="NYN" evidence="1">
    <location>
        <begin position="156"/>
        <end position="228"/>
    </location>
</feature>
<dbReference type="Gene3D" id="3.40.50.1010">
    <property type="entry name" value="5'-nuclease"/>
    <property type="match status" value="1"/>
</dbReference>
<dbReference type="PANTHER" id="PTHR35458:SF2">
    <property type="entry name" value="SLR0755 PROTEIN"/>
    <property type="match status" value="1"/>
</dbReference>
<dbReference type="InterPro" id="IPR021139">
    <property type="entry name" value="NYN"/>
</dbReference>
<proteinExistence type="predicted"/>
<dbReference type="AlphaFoldDB" id="A0A1G2JTN7"/>